<gene>
    <name evidence="2" type="ORF">LCGC14_1514970</name>
</gene>
<dbReference type="EMBL" id="LAZR01011162">
    <property type="protein sequence ID" value="KKM63094.1"/>
    <property type="molecule type" value="Genomic_DNA"/>
</dbReference>
<protein>
    <submittedName>
        <fullName evidence="2">Uncharacterized protein</fullName>
    </submittedName>
</protein>
<proteinExistence type="predicted"/>
<evidence type="ECO:0000313" key="2">
    <source>
        <dbReference type="EMBL" id="KKM63094.1"/>
    </source>
</evidence>
<dbReference type="AlphaFoldDB" id="A0A0F9J0E5"/>
<accession>A0A0F9J0E5</accession>
<evidence type="ECO:0000256" key="1">
    <source>
        <dbReference type="SAM" id="MobiDB-lite"/>
    </source>
</evidence>
<feature type="compositionally biased region" description="Basic and acidic residues" evidence="1">
    <location>
        <begin position="41"/>
        <end position="59"/>
    </location>
</feature>
<feature type="region of interest" description="Disordered" evidence="1">
    <location>
        <begin position="41"/>
        <end position="74"/>
    </location>
</feature>
<sequence length="84" mass="9242">MSSGAGIIDLGVAKRLISIWPGAREIKAGVSLTLLLPRPVRSLDHNRGQPPAKIKDKASRRGHRNRRAQEKKGGLKLWQPGLLF</sequence>
<reference evidence="2" key="1">
    <citation type="journal article" date="2015" name="Nature">
        <title>Complex archaea that bridge the gap between prokaryotes and eukaryotes.</title>
        <authorList>
            <person name="Spang A."/>
            <person name="Saw J.H."/>
            <person name="Jorgensen S.L."/>
            <person name="Zaremba-Niedzwiedzka K."/>
            <person name="Martijn J."/>
            <person name="Lind A.E."/>
            <person name="van Eijk R."/>
            <person name="Schleper C."/>
            <person name="Guy L."/>
            <person name="Ettema T.J."/>
        </authorList>
    </citation>
    <scope>NUCLEOTIDE SEQUENCE</scope>
</reference>
<name>A0A0F9J0E5_9ZZZZ</name>
<organism evidence="2">
    <name type="scientific">marine sediment metagenome</name>
    <dbReference type="NCBI Taxonomy" id="412755"/>
    <lineage>
        <taxon>unclassified sequences</taxon>
        <taxon>metagenomes</taxon>
        <taxon>ecological metagenomes</taxon>
    </lineage>
</organism>
<comment type="caution">
    <text evidence="2">The sequence shown here is derived from an EMBL/GenBank/DDBJ whole genome shotgun (WGS) entry which is preliminary data.</text>
</comment>